<feature type="domain" description="N-acetyltransferase" evidence="4">
    <location>
        <begin position="1"/>
        <end position="160"/>
    </location>
</feature>
<accession>A0A250KWQ7</accession>
<dbReference type="Pfam" id="PF13302">
    <property type="entry name" value="Acetyltransf_3"/>
    <property type="match status" value="1"/>
</dbReference>
<evidence type="ECO:0000259" key="4">
    <source>
        <dbReference type="PROSITE" id="PS51186"/>
    </source>
</evidence>
<dbReference type="EMBL" id="AP017928">
    <property type="protein sequence ID" value="BBA34209.1"/>
    <property type="molecule type" value="Genomic_DNA"/>
</dbReference>
<evidence type="ECO:0000313" key="6">
    <source>
        <dbReference type="Proteomes" id="UP000266313"/>
    </source>
</evidence>
<dbReference type="Proteomes" id="UP000266313">
    <property type="component" value="Chromosome"/>
</dbReference>
<gene>
    <name evidence="5" type="ORF">sS8_2257</name>
</gene>
<protein>
    <recommendedName>
        <fullName evidence="4">N-acetyltransferase domain-containing protein</fullName>
    </recommendedName>
</protein>
<dbReference type="InterPro" id="IPR051531">
    <property type="entry name" value="N-acetyltransferase"/>
</dbReference>
<dbReference type="InterPro" id="IPR016181">
    <property type="entry name" value="Acyl_CoA_acyltransferase"/>
</dbReference>
<evidence type="ECO:0000256" key="1">
    <source>
        <dbReference type="ARBA" id="ARBA00022679"/>
    </source>
</evidence>
<dbReference type="AlphaFoldDB" id="A0A250KWQ7"/>
<organism evidence="5 6">
    <name type="scientific">Methylocaldum marinum</name>
    <dbReference type="NCBI Taxonomy" id="1432792"/>
    <lineage>
        <taxon>Bacteria</taxon>
        <taxon>Pseudomonadati</taxon>
        <taxon>Pseudomonadota</taxon>
        <taxon>Gammaproteobacteria</taxon>
        <taxon>Methylococcales</taxon>
        <taxon>Methylococcaceae</taxon>
        <taxon>Methylocaldum</taxon>
    </lineage>
</organism>
<dbReference type="SUPFAM" id="SSF55729">
    <property type="entry name" value="Acyl-CoA N-acyltransferases (Nat)"/>
    <property type="match status" value="1"/>
</dbReference>
<comment type="similarity">
    <text evidence="3">Belongs to the acetyltransferase family. RimJ subfamily.</text>
</comment>
<dbReference type="RefSeq" id="WP_170161036.1">
    <property type="nucleotide sequence ID" value="NZ_AP017928.1"/>
</dbReference>
<dbReference type="PANTHER" id="PTHR43792:SF8">
    <property type="entry name" value="[RIBOSOMAL PROTEIN US5]-ALANINE N-ACETYLTRANSFERASE"/>
    <property type="match status" value="1"/>
</dbReference>
<proteinExistence type="inferred from homology"/>
<sequence length="177" mass="20476">MTQLWKLDGKWLETAADWLAAEENYRWLDFGSDVRVLTPLLLQVMVQRDIHCLRVFTPPKSEQPIGLVGLSNISTFFKTATLWYVLGDKTYAAGGHTTEAVRQILDHGFHDLKLQAITAWAVEENTASVRVLEKTGFRPIGRQRRCHRLGDRYLDRLLFDLLTHEHRRTKCLKPPNH</sequence>
<dbReference type="InterPro" id="IPR000182">
    <property type="entry name" value="GNAT_dom"/>
</dbReference>
<dbReference type="PROSITE" id="PS51186">
    <property type="entry name" value="GNAT"/>
    <property type="match status" value="1"/>
</dbReference>
<dbReference type="PANTHER" id="PTHR43792">
    <property type="entry name" value="GNAT FAMILY, PUTATIVE (AFU_ORTHOLOGUE AFUA_3G00765)-RELATED-RELATED"/>
    <property type="match status" value="1"/>
</dbReference>
<reference evidence="5 6" key="1">
    <citation type="submission" date="2016-12" db="EMBL/GenBank/DDBJ databases">
        <title>Genome sequencing of Methylocaldum marinum.</title>
        <authorList>
            <person name="Takeuchi M."/>
            <person name="Kamagata Y."/>
            <person name="Hiraoka S."/>
            <person name="Oshima K."/>
            <person name="Hattori M."/>
            <person name="Iwasaki W."/>
        </authorList>
    </citation>
    <scope>NUCLEOTIDE SEQUENCE [LARGE SCALE GENOMIC DNA]</scope>
    <source>
        <strain evidence="5 6">S8</strain>
    </source>
</reference>
<dbReference type="Gene3D" id="3.40.630.30">
    <property type="match status" value="1"/>
</dbReference>
<evidence type="ECO:0000256" key="2">
    <source>
        <dbReference type="ARBA" id="ARBA00023315"/>
    </source>
</evidence>
<dbReference type="KEGG" id="mmai:sS8_2257"/>
<evidence type="ECO:0000256" key="3">
    <source>
        <dbReference type="ARBA" id="ARBA00038502"/>
    </source>
</evidence>
<keyword evidence="2" id="KW-0012">Acyltransferase</keyword>
<evidence type="ECO:0000313" key="5">
    <source>
        <dbReference type="EMBL" id="BBA34209.1"/>
    </source>
</evidence>
<dbReference type="GO" id="GO:0016747">
    <property type="term" value="F:acyltransferase activity, transferring groups other than amino-acyl groups"/>
    <property type="evidence" value="ECO:0007669"/>
    <property type="project" value="InterPro"/>
</dbReference>
<keyword evidence="1" id="KW-0808">Transferase</keyword>
<name>A0A250KWQ7_9GAMM</name>
<keyword evidence="6" id="KW-1185">Reference proteome</keyword>